<dbReference type="FunFam" id="1.20.1250.20:FF:000018">
    <property type="entry name" value="MFS transporter permease"/>
    <property type="match status" value="1"/>
</dbReference>
<feature type="transmembrane region" description="Helical" evidence="6">
    <location>
        <begin position="275"/>
        <end position="300"/>
    </location>
</feature>
<dbReference type="InterPro" id="IPR036259">
    <property type="entry name" value="MFS_trans_sf"/>
</dbReference>
<dbReference type="InterPro" id="IPR020846">
    <property type="entry name" value="MFS_dom"/>
</dbReference>
<dbReference type="OrthoDB" id="2962993at2759"/>
<feature type="transmembrane region" description="Helical" evidence="6">
    <location>
        <begin position="430"/>
        <end position="451"/>
    </location>
</feature>
<feature type="domain" description="Major facilitator superfamily (MFS) profile" evidence="7">
    <location>
        <begin position="46"/>
        <end position="458"/>
    </location>
</feature>
<gene>
    <name evidence="8" type="ORF">PAC_06726</name>
</gene>
<reference evidence="8 9" key="1">
    <citation type="submission" date="2016-03" db="EMBL/GenBank/DDBJ databases">
        <authorList>
            <person name="Ploux O."/>
        </authorList>
    </citation>
    <scope>NUCLEOTIDE SEQUENCE [LARGE SCALE GENOMIC DNA]</scope>
    <source>
        <strain evidence="8 9">UAMH 11012</strain>
    </source>
</reference>
<evidence type="ECO:0000256" key="2">
    <source>
        <dbReference type="ARBA" id="ARBA00022448"/>
    </source>
</evidence>
<feature type="transmembrane region" description="Helical" evidence="6">
    <location>
        <begin position="312"/>
        <end position="331"/>
    </location>
</feature>
<feature type="transmembrane region" description="Helical" evidence="6">
    <location>
        <begin position="143"/>
        <end position="163"/>
    </location>
</feature>
<dbReference type="InterPro" id="IPR011701">
    <property type="entry name" value="MFS"/>
</dbReference>
<evidence type="ECO:0000256" key="3">
    <source>
        <dbReference type="ARBA" id="ARBA00022692"/>
    </source>
</evidence>
<dbReference type="FunFam" id="1.20.1250.20:FF:000013">
    <property type="entry name" value="MFS general substrate transporter"/>
    <property type="match status" value="1"/>
</dbReference>
<keyword evidence="2" id="KW-0813">Transport</keyword>
<evidence type="ECO:0000256" key="6">
    <source>
        <dbReference type="SAM" id="Phobius"/>
    </source>
</evidence>
<keyword evidence="3 6" id="KW-0812">Transmembrane</keyword>
<evidence type="ECO:0000256" key="4">
    <source>
        <dbReference type="ARBA" id="ARBA00022989"/>
    </source>
</evidence>
<accession>A0A1L7WVN5</accession>
<comment type="subcellular location">
    <subcellularLocation>
        <location evidence="1">Membrane</location>
        <topology evidence="1">Multi-pass membrane protein</topology>
    </subcellularLocation>
</comment>
<dbReference type="Gene3D" id="1.20.1250.20">
    <property type="entry name" value="MFS general substrate transporter like domains"/>
    <property type="match status" value="2"/>
</dbReference>
<dbReference type="Pfam" id="PF07690">
    <property type="entry name" value="MFS_1"/>
    <property type="match status" value="1"/>
</dbReference>
<keyword evidence="4 6" id="KW-1133">Transmembrane helix</keyword>
<dbReference type="SUPFAM" id="SSF103473">
    <property type="entry name" value="MFS general substrate transporter"/>
    <property type="match status" value="1"/>
</dbReference>
<dbReference type="PROSITE" id="PS50850">
    <property type="entry name" value="MFS"/>
    <property type="match status" value="1"/>
</dbReference>
<evidence type="ECO:0000313" key="8">
    <source>
        <dbReference type="EMBL" id="CZR56837.1"/>
    </source>
</evidence>
<dbReference type="GO" id="GO:0022857">
    <property type="term" value="F:transmembrane transporter activity"/>
    <property type="evidence" value="ECO:0007669"/>
    <property type="project" value="InterPro"/>
</dbReference>
<dbReference type="AlphaFoldDB" id="A0A1L7WVN5"/>
<feature type="transmembrane region" description="Helical" evidence="6">
    <location>
        <begin position="338"/>
        <end position="358"/>
    </location>
</feature>
<keyword evidence="9" id="KW-1185">Reference proteome</keyword>
<feature type="transmembrane region" description="Helical" evidence="6">
    <location>
        <begin position="398"/>
        <end position="418"/>
    </location>
</feature>
<proteinExistence type="predicted"/>
<evidence type="ECO:0000256" key="5">
    <source>
        <dbReference type="ARBA" id="ARBA00023136"/>
    </source>
</evidence>
<feature type="transmembrane region" description="Helical" evidence="6">
    <location>
        <begin position="83"/>
        <end position="105"/>
    </location>
</feature>
<feature type="transmembrane region" description="Helical" evidence="6">
    <location>
        <begin position="175"/>
        <end position="193"/>
    </location>
</feature>
<dbReference type="EMBL" id="FJOG01000009">
    <property type="protein sequence ID" value="CZR56837.1"/>
    <property type="molecule type" value="Genomic_DNA"/>
</dbReference>
<organism evidence="8 9">
    <name type="scientific">Phialocephala subalpina</name>
    <dbReference type="NCBI Taxonomy" id="576137"/>
    <lineage>
        <taxon>Eukaryota</taxon>
        <taxon>Fungi</taxon>
        <taxon>Dikarya</taxon>
        <taxon>Ascomycota</taxon>
        <taxon>Pezizomycotina</taxon>
        <taxon>Leotiomycetes</taxon>
        <taxon>Helotiales</taxon>
        <taxon>Mollisiaceae</taxon>
        <taxon>Phialocephala</taxon>
        <taxon>Phialocephala fortinii species complex</taxon>
    </lineage>
</organism>
<dbReference type="PANTHER" id="PTHR43791:SF101">
    <property type="entry name" value="HIGH-AFFINITY NICOTINIC ACID TRANSPORTER"/>
    <property type="match status" value="1"/>
</dbReference>
<dbReference type="PANTHER" id="PTHR43791">
    <property type="entry name" value="PERMEASE-RELATED"/>
    <property type="match status" value="1"/>
</dbReference>
<evidence type="ECO:0000259" key="7">
    <source>
        <dbReference type="PROSITE" id="PS50850"/>
    </source>
</evidence>
<protein>
    <submittedName>
        <fullName evidence="8">Related to allantoate transport protein</fullName>
    </submittedName>
</protein>
<feature type="transmembrane region" description="Helical" evidence="6">
    <location>
        <begin position="205"/>
        <end position="227"/>
    </location>
</feature>
<dbReference type="GO" id="GO:0016020">
    <property type="term" value="C:membrane"/>
    <property type="evidence" value="ECO:0007669"/>
    <property type="project" value="UniProtKB-SubCell"/>
</dbReference>
<sequence length="489" mass="54214">MSEKEVESKSQDAALNTAEGSSDGITEVYIDPVKEAKMMRKFDFYCIGMMGLFYLMANLDRSNIGNANTAGMPDDIGLTGNQFGTATSLLFATYVTIETPVAVLLKIIGPKYLLTFIAFAWGCVTLGMGFIENWKALYACRLLLGFFEAGLIPCIDVYIGLVYKKRERGKRSATIFAFSAISSAFGGILAFGLTQIKGPGDFQGWRWLFIVEAILTIVIVPLFFFIFPQEPREAWFLTPEEKEMVCARYANDPHWGIDEEFKWSSCLSIFVDPKFYAFVVFQFSVDISLYGFTTFLPAIITGMGYTSVHANLMTVPIYIWGLLWFCFVAWMSDRQTRGYWIGGPLLCLVIGYAILISVDSIGARYFACFIVVMGIYPTTGMSLMWLNDNVAQHFKRATMIGATLTCANTAGVAVGQVFTTQSKPRYIKGLSISLGLAVLAGVMVVSLIVGMNMANKRRDTKIQAALAAGTPLPDEPERGDMNVYFRYST</sequence>
<keyword evidence="5 6" id="KW-0472">Membrane</keyword>
<feature type="transmembrane region" description="Helical" evidence="6">
    <location>
        <begin position="112"/>
        <end position="131"/>
    </location>
</feature>
<feature type="transmembrane region" description="Helical" evidence="6">
    <location>
        <begin position="42"/>
        <end position="59"/>
    </location>
</feature>
<name>A0A1L7WVN5_9HELO</name>
<dbReference type="Proteomes" id="UP000184330">
    <property type="component" value="Unassembled WGS sequence"/>
</dbReference>
<feature type="transmembrane region" description="Helical" evidence="6">
    <location>
        <begin position="364"/>
        <end position="386"/>
    </location>
</feature>
<evidence type="ECO:0000313" key="9">
    <source>
        <dbReference type="Proteomes" id="UP000184330"/>
    </source>
</evidence>
<evidence type="ECO:0000256" key="1">
    <source>
        <dbReference type="ARBA" id="ARBA00004141"/>
    </source>
</evidence>